<comment type="subcellular location">
    <subcellularLocation>
        <location evidence="2">Cytoplasm</location>
    </subcellularLocation>
</comment>
<dbReference type="Gene3D" id="3.20.20.80">
    <property type="entry name" value="Glycosidases"/>
    <property type="match status" value="1"/>
</dbReference>
<dbReference type="AlphaFoldDB" id="A0A645D2L1"/>
<comment type="caution">
    <text evidence="11">The sequence shown here is derived from an EMBL/GenBank/DDBJ whole genome shotgun (WGS) entry which is preliminary data.</text>
</comment>
<name>A0A645D2L1_9ZZZZ</name>
<gene>
    <name evidence="11" type="ORF">SDC9_130665</name>
</gene>
<evidence type="ECO:0000256" key="5">
    <source>
        <dbReference type="ARBA" id="ARBA00022490"/>
    </source>
</evidence>
<dbReference type="InterPro" id="IPR017853">
    <property type="entry name" value="GH"/>
</dbReference>
<keyword evidence="7" id="KW-0808">Transferase</keyword>
<protein>
    <recommendedName>
        <fullName evidence="4">4-alpha-glucanotransferase</fullName>
        <ecNumber evidence="4">2.4.1.25</ecNumber>
    </recommendedName>
    <alternativeName>
        <fullName evidence="9">Amylomaltase</fullName>
    </alternativeName>
    <alternativeName>
        <fullName evidence="10">Disproportionating enzyme</fullName>
    </alternativeName>
</protein>
<evidence type="ECO:0000256" key="7">
    <source>
        <dbReference type="ARBA" id="ARBA00022679"/>
    </source>
</evidence>
<evidence type="ECO:0000256" key="8">
    <source>
        <dbReference type="ARBA" id="ARBA00023277"/>
    </source>
</evidence>
<evidence type="ECO:0000256" key="4">
    <source>
        <dbReference type="ARBA" id="ARBA00012560"/>
    </source>
</evidence>
<proteinExistence type="inferred from homology"/>
<dbReference type="InterPro" id="IPR003385">
    <property type="entry name" value="Glyco_hydro_77"/>
</dbReference>
<dbReference type="GO" id="GO:0005975">
    <property type="term" value="P:carbohydrate metabolic process"/>
    <property type="evidence" value="ECO:0007669"/>
    <property type="project" value="InterPro"/>
</dbReference>
<keyword evidence="5" id="KW-0963">Cytoplasm</keyword>
<dbReference type="SUPFAM" id="SSF51445">
    <property type="entry name" value="(Trans)glycosidases"/>
    <property type="match status" value="1"/>
</dbReference>
<organism evidence="11">
    <name type="scientific">bioreactor metagenome</name>
    <dbReference type="NCBI Taxonomy" id="1076179"/>
    <lineage>
        <taxon>unclassified sequences</taxon>
        <taxon>metagenomes</taxon>
        <taxon>ecological metagenomes</taxon>
    </lineage>
</organism>
<evidence type="ECO:0000256" key="3">
    <source>
        <dbReference type="ARBA" id="ARBA00005684"/>
    </source>
</evidence>
<evidence type="ECO:0000256" key="9">
    <source>
        <dbReference type="ARBA" id="ARBA00031423"/>
    </source>
</evidence>
<evidence type="ECO:0000256" key="6">
    <source>
        <dbReference type="ARBA" id="ARBA00022676"/>
    </source>
</evidence>
<keyword evidence="6" id="KW-0328">Glycosyltransferase</keyword>
<dbReference type="PANTHER" id="PTHR32518:SF3">
    <property type="entry name" value="4-ALPHA-GLUCANOTRANSFERASE"/>
    <property type="match status" value="1"/>
</dbReference>
<dbReference type="Pfam" id="PF02446">
    <property type="entry name" value="Glyco_hydro_77"/>
    <property type="match status" value="1"/>
</dbReference>
<evidence type="ECO:0000313" key="11">
    <source>
        <dbReference type="EMBL" id="MPM83596.1"/>
    </source>
</evidence>
<evidence type="ECO:0000256" key="2">
    <source>
        <dbReference type="ARBA" id="ARBA00004496"/>
    </source>
</evidence>
<dbReference type="EMBL" id="VSSQ01032358">
    <property type="protein sequence ID" value="MPM83596.1"/>
    <property type="molecule type" value="Genomic_DNA"/>
</dbReference>
<reference evidence="11" key="1">
    <citation type="submission" date="2019-08" db="EMBL/GenBank/DDBJ databases">
        <authorList>
            <person name="Kucharzyk K."/>
            <person name="Murdoch R.W."/>
            <person name="Higgins S."/>
            <person name="Loffler F."/>
        </authorList>
    </citation>
    <scope>NUCLEOTIDE SEQUENCE</scope>
</reference>
<comment type="similarity">
    <text evidence="3">Belongs to the disproportionating enzyme family.</text>
</comment>
<dbReference type="GO" id="GO:0005737">
    <property type="term" value="C:cytoplasm"/>
    <property type="evidence" value="ECO:0007669"/>
    <property type="project" value="UniProtKB-SubCell"/>
</dbReference>
<dbReference type="GO" id="GO:0004134">
    <property type="term" value="F:4-alpha-glucanotransferase activity"/>
    <property type="evidence" value="ECO:0007669"/>
    <property type="project" value="UniProtKB-EC"/>
</dbReference>
<dbReference type="EC" id="2.4.1.25" evidence="4"/>
<evidence type="ECO:0000256" key="10">
    <source>
        <dbReference type="ARBA" id="ARBA00031501"/>
    </source>
</evidence>
<keyword evidence="8" id="KW-0119">Carbohydrate metabolism</keyword>
<sequence length="224" mass="27037">MEKDGYKWWKQRFSKMSEYFDAYRIDHILGFFRIWEVPSESVEGIMGHFNPSLPFSADELRGRGYNFNYDRDCLPYIKEYMLDEYFGYDKESVKNEFLEDFGWQTYKFKEQYNTQKKIETYLNENPDSIFNSYKETLFALISEVLFVQEPTDHSLYHPRISAQFTKSYKDLPYDQKSRFNEIYNHFYYERNNDFWYSNAMKRLPSLISSTGMLVCGEDLGMIPA</sequence>
<evidence type="ECO:0000256" key="1">
    <source>
        <dbReference type="ARBA" id="ARBA00000439"/>
    </source>
</evidence>
<comment type="catalytic activity">
    <reaction evidence="1">
        <text>Transfers a segment of a (1-&gt;4)-alpha-D-glucan to a new position in an acceptor, which may be glucose or a (1-&gt;4)-alpha-D-glucan.</text>
        <dbReference type="EC" id="2.4.1.25"/>
    </reaction>
</comment>
<dbReference type="PANTHER" id="PTHR32518">
    <property type="match status" value="1"/>
</dbReference>
<accession>A0A645D2L1</accession>